<protein>
    <recommendedName>
        <fullName evidence="5">Transmembrane protein</fullName>
    </recommendedName>
</protein>
<sequence length="93" mass="10167">MFDSSTGPGVDEDRGLADEKDVLAMQDSNRRIVFVLVLSIVALALYCFYLSPYCVKLDSIPVQPPPLDLEDTIFTHPTTPPEPPSSALLMTPS</sequence>
<gene>
    <name evidence="3" type="ORF">GALMADRAFT_144693</name>
</gene>
<evidence type="ECO:0008006" key="5">
    <source>
        <dbReference type="Google" id="ProtNLM"/>
    </source>
</evidence>
<evidence type="ECO:0000313" key="4">
    <source>
        <dbReference type="Proteomes" id="UP000027222"/>
    </source>
</evidence>
<dbReference type="EMBL" id="KL142397">
    <property type="protein sequence ID" value="KDR70392.1"/>
    <property type="molecule type" value="Genomic_DNA"/>
</dbReference>
<keyword evidence="4" id="KW-1185">Reference proteome</keyword>
<dbReference type="AlphaFoldDB" id="A0A067SK65"/>
<reference evidence="4" key="1">
    <citation type="journal article" date="2014" name="Proc. Natl. Acad. Sci. U.S.A.">
        <title>Extensive sampling of basidiomycete genomes demonstrates inadequacy of the white-rot/brown-rot paradigm for wood decay fungi.</title>
        <authorList>
            <person name="Riley R."/>
            <person name="Salamov A.A."/>
            <person name="Brown D.W."/>
            <person name="Nagy L.G."/>
            <person name="Floudas D."/>
            <person name="Held B.W."/>
            <person name="Levasseur A."/>
            <person name="Lombard V."/>
            <person name="Morin E."/>
            <person name="Otillar R."/>
            <person name="Lindquist E.A."/>
            <person name="Sun H."/>
            <person name="LaButti K.M."/>
            <person name="Schmutz J."/>
            <person name="Jabbour D."/>
            <person name="Luo H."/>
            <person name="Baker S.E."/>
            <person name="Pisabarro A.G."/>
            <person name="Walton J.D."/>
            <person name="Blanchette R.A."/>
            <person name="Henrissat B."/>
            <person name="Martin F."/>
            <person name="Cullen D."/>
            <person name="Hibbett D.S."/>
            <person name="Grigoriev I.V."/>
        </authorList>
    </citation>
    <scope>NUCLEOTIDE SEQUENCE [LARGE SCALE GENOMIC DNA]</scope>
    <source>
        <strain evidence="4">CBS 339.88</strain>
    </source>
</reference>
<keyword evidence="2" id="KW-1133">Transmembrane helix</keyword>
<evidence type="ECO:0000256" key="2">
    <source>
        <dbReference type="SAM" id="Phobius"/>
    </source>
</evidence>
<evidence type="ECO:0000256" key="1">
    <source>
        <dbReference type="SAM" id="MobiDB-lite"/>
    </source>
</evidence>
<feature type="transmembrane region" description="Helical" evidence="2">
    <location>
        <begin position="32"/>
        <end position="51"/>
    </location>
</feature>
<dbReference type="Proteomes" id="UP000027222">
    <property type="component" value="Unassembled WGS sequence"/>
</dbReference>
<proteinExistence type="predicted"/>
<evidence type="ECO:0000313" key="3">
    <source>
        <dbReference type="EMBL" id="KDR70392.1"/>
    </source>
</evidence>
<feature type="region of interest" description="Disordered" evidence="1">
    <location>
        <begin position="71"/>
        <end position="93"/>
    </location>
</feature>
<name>A0A067SK65_GALM3</name>
<accession>A0A067SK65</accession>
<keyword evidence="2" id="KW-0812">Transmembrane</keyword>
<dbReference type="HOGENOM" id="CLU_2399832_0_0_1"/>
<organism evidence="3 4">
    <name type="scientific">Galerina marginata (strain CBS 339.88)</name>
    <dbReference type="NCBI Taxonomy" id="685588"/>
    <lineage>
        <taxon>Eukaryota</taxon>
        <taxon>Fungi</taxon>
        <taxon>Dikarya</taxon>
        <taxon>Basidiomycota</taxon>
        <taxon>Agaricomycotina</taxon>
        <taxon>Agaricomycetes</taxon>
        <taxon>Agaricomycetidae</taxon>
        <taxon>Agaricales</taxon>
        <taxon>Agaricineae</taxon>
        <taxon>Strophariaceae</taxon>
        <taxon>Galerina</taxon>
    </lineage>
</organism>
<keyword evidence="2" id="KW-0472">Membrane</keyword>